<gene>
    <name evidence="2" type="ORF">C0V82_16035</name>
</gene>
<feature type="region of interest" description="Disordered" evidence="1">
    <location>
        <begin position="55"/>
        <end position="77"/>
    </location>
</feature>
<proteinExistence type="predicted"/>
<evidence type="ECO:0000313" key="3">
    <source>
        <dbReference type="Proteomes" id="UP000234752"/>
    </source>
</evidence>
<organism evidence="2 3">
    <name type="scientific">Niveispirillum cyanobacteriorum</name>
    <dbReference type="NCBI Taxonomy" id="1612173"/>
    <lineage>
        <taxon>Bacteria</taxon>
        <taxon>Pseudomonadati</taxon>
        <taxon>Pseudomonadota</taxon>
        <taxon>Alphaproteobacteria</taxon>
        <taxon>Rhodospirillales</taxon>
        <taxon>Azospirillaceae</taxon>
        <taxon>Niveispirillum</taxon>
    </lineage>
</organism>
<name>A0A2K9NFN6_9PROT</name>
<reference evidence="2 3" key="1">
    <citation type="submission" date="2017-12" db="EMBL/GenBank/DDBJ databases">
        <title>Genomes of bacteria within cyanobacterial aggregates.</title>
        <authorList>
            <person name="Cai H."/>
        </authorList>
    </citation>
    <scope>NUCLEOTIDE SEQUENCE [LARGE SCALE GENOMIC DNA]</scope>
    <source>
        <strain evidence="2 3">TH16</strain>
    </source>
</reference>
<protein>
    <submittedName>
        <fullName evidence="2">Uncharacterized protein</fullName>
    </submittedName>
</protein>
<dbReference type="EMBL" id="CP025612">
    <property type="protein sequence ID" value="AUN31940.1"/>
    <property type="molecule type" value="Genomic_DNA"/>
</dbReference>
<accession>A0A2K9NFN6</accession>
<dbReference type="Proteomes" id="UP000234752">
    <property type="component" value="Chromosome eg_2"/>
</dbReference>
<dbReference type="KEGG" id="ncb:C0V82_16035"/>
<feature type="compositionally biased region" description="Basic and acidic residues" evidence="1">
    <location>
        <begin position="61"/>
        <end position="77"/>
    </location>
</feature>
<sequence length="77" mass="8934">MTIKYGEPAVYQLEELIEGGIKVTATQWVWVRPEVEIIMQFPSFTHNEGSLKYLPPGSLHARSERRREQAKRDAESF</sequence>
<evidence type="ECO:0000256" key="1">
    <source>
        <dbReference type="SAM" id="MobiDB-lite"/>
    </source>
</evidence>
<keyword evidence="3" id="KW-1185">Reference proteome</keyword>
<dbReference type="AlphaFoldDB" id="A0A2K9NFN6"/>
<evidence type="ECO:0000313" key="2">
    <source>
        <dbReference type="EMBL" id="AUN31940.1"/>
    </source>
</evidence>